<dbReference type="InterPro" id="IPR001343">
    <property type="entry name" value="Hemolysn_Ca-bd"/>
</dbReference>
<dbReference type="InterPro" id="IPR011049">
    <property type="entry name" value="Serralysin-like_metalloprot_C"/>
</dbReference>
<dbReference type="InterPro" id="IPR050557">
    <property type="entry name" value="RTX_toxin/Mannuronan_C5-epim"/>
</dbReference>
<dbReference type="Gene3D" id="2.160.20.160">
    <property type="match status" value="1"/>
</dbReference>
<feature type="compositionally biased region" description="Acidic residues" evidence="3">
    <location>
        <begin position="195"/>
        <end position="206"/>
    </location>
</feature>
<feature type="region of interest" description="Disordered" evidence="3">
    <location>
        <begin position="185"/>
        <end position="242"/>
    </location>
</feature>
<dbReference type="PRINTS" id="PR00313">
    <property type="entry name" value="CABNDNGRPT"/>
</dbReference>
<dbReference type="PANTHER" id="PTHR38340:SF1">
    <property type="entry name" value="S-LAYER PROTEIN"/>
    <property type="match status" value="1"/>
</dbReference>
<dbReference type="RefSeq" id="WP_153318424.1">
    <property type="nucleotide sequence ID" value="NZ_WISP01000136.1"/>
</dbReference>
<dbReference type="PANTHER" id="PTHR38340">
    <property type="entry name" value="S-LAYER PROTEIN"/>
    <property type="match status" value="1"/>
</dbReference>
<reference evidence="4" key="1">
    <citation type="journal article" date="2013" name="Genome Biol.">
        <title>Comparative genomics of the core and accessory genomes of 48 Sinorhizobium strains comprising five genospecies.</title>
        <authorList>
            <person name="Sugawara M."/>
            <person name="Epstein B."/>
            <person name="Badgley B.D."/>
            <person name="Unno T."/>
            <person name="Xu L."/>
            <person name="Reese J."/>
            <person name="Gyaneshwar P."/>
            <person name="Denny R."/>
            <person name="Mudge J."/>
            <person name="Bharti A.K."/>
            <person name="Farmer A.D."/>
            <person name="May G.D."/>
            <person name="Woodward J.E."/>
            <person name="Medigue C."/>
            <person name="Vallenet D."/>
            <person name="Lajus A."/>
            <person name="Rouy Z."/>
            <person name="Martinez-Vaz B."/>
            <person name="Tiffin P."/>
            <person name="Young N.D."/>
            <person name="Sadowsky M.J."/>
        </authorList>
    </citation>
    <scope>NUCLEOTIDE SEQUENCE</scope>
    <source>
        <strain evidence="4">M30</strain>
    </source>
</reference>
<organism evidence="4">
    <name type="scientific">Rhizobium meliloti</name>
    <name type="common">Ensifer meliloti</name>
    <name type="synonym">Sinorhizobium meliloti</name>
    <dbReference type="NCBI Taxonomy" id="382"/>
    <lineage>
        <taxon>Bacteria</taxon>
        <taxon>Pseudomonadati</taxon>
        <taxon>Pseudomonadota</taxon>
        <taxon>Alphaproteobacteria</taxon>
        <taxon>Hyphomicrobiales</taxon>
        <taxon>Rhizobiaceae</taxon>
        <taxon>Sinorhizobium/Ensifer group</taxon>
        <taxon>Sinorhizobium</taxon>
    </lineage>
</organism>
<keyword evidence="2" id="KW-0964">Secreted</keyword>
<evidence type="ECO:0000256" key="2">
    <source>
        <dbReference type="ARBA" id="ARBA00022525"/>
    </source>
</evidence>
<proteinExistence type="predicted"/>
<protein>
    <submittedName>
        <fullName evidence="4">Calcium-binding protein</fullName>
    </submittedName>
</protein>
<dbReference type="InterPro" id="IPR018511">
    <property type="entry name" value="Hemolysin-typ_Ca-bd_CS"/>
</dbReference>
<dbReference type="PROSITE" id="PS00330">
    <property type="entry name" value="HEMOLYSIN_CALCIUM"/>
    <property type="match status" value="3"/>
</dbReference>
<gene>
    <name evidence="4" type="ORF">GHK45_18620</name>
</gene>
<comment type="subcellular location">
    <subcellularLocation>
        <location evidence="1">Secreted</location>
    </subcellularLocation>
</comment>
<evidence type="ECO:0000256" key="1">
    <source>
        <dbReference type="ARBA" id="ARBA00004613"/>
    </source>
</evidence>
<dbReference type="GO" id="GO:0005576">
    <property type="term" value="C:extracellular region"/>
    <property type="evidence" value="ECO:0007669"/>
    <property type="project" value="UniProtKB-SubCell"/>
</dbReference>
<dbReference type="Gene3D" id="2.150.10.10">
    <property type="entry name" value="Serralysin-like metalloprotease, C-terminal"/>
    <property type="match status" value="3"/>
</dbReference>
<accession>A0A6A7ZSK0</accession>
<dbReference type="Pfam" id="PF00353">
    <property type="entry name" value="HemolysinCabind"/>
    <property type="match status" value="8"/>
</dbReference>
<dbReference type="EMBL" id="WISP01000136">
    <property type="protein sequence ID" value="MQW05704.1"/>
    <property type="molecule type" value="Genomic_DNA"/>
</dbReference>
<sequence>MATIVGTSADDTLDGMAEGDRIWSLDGNDVVDGGAGDDFVDGGAGDDALTSSSGFDEFTGGEGNDRLSFIGVGGAARGGTGVDTLVGDYAAISDAFLFDGMHGHAAFGDLSVKGNHLYFLDIERLSLTTGIGDDRIIATGFSFVNVHTGAGDDRVETGIGDDQIYAGDGRDLLFGGGGDDFIRGGQGDDYVNGGNDDDTLEGEDGNDSLVGGRGNDRIDGGSGDDDVNGGDGNDSLTGGLGSDTVTGGAGDDYLSNSFAAGDILLGGDGNDTLSAGGEDTAYGGWSDLYGGAGDDRLHIYTDGSLGALDGGEGFDRASIALDDVPAGFILDASRFGSIEVFDITVKSAYRGVHLSGGNGNDRLFCFDTYREGPSGNDVLNGRNGDDILVGGSGADSLLGGDGNDSLSGEYHSDRLLGGAGADLLTGGSDADTFIWDEASVRNDRSVDRITDFRGGDGDVLLFRGFGGTEFRDFESFLAASRDTPEGVYVSFDGDAHGILIQNTLLADLSAADVLFA</sequence>
<evidence type="ECO:0000313" key="4">
    <source>
        <dbReference type="EMBL" id="MQW05704.1"/>
    </source>
</evidence>
<evidence type="ECO:0000256" key="3">
    <source>
        <dbReference type="SAM" id="MobiDB-lite"/>
    </source>
</evidence>
<comment type="caution">
    <text evidence="4">The sequence shown here is derived from an EMBL/GenBank/DDBJ whole genome shotgun (WGS) entry which is preliminary data.</text>
</comment>
<dbReference type="AlphaFoldDB" id="A0A6A7ZSK0"/>
<name>A0A6A7ZSK0_RHIML</name>
<dbReference type="SUPFAM" id="SSF51120">
    <property type="entry name" value="beta-Roll"/>
    <property type="match status" value="4"/>
</dbReference>
<dbReference type="GO" id="GO:0005509">
    <property type="term" value="F:calcium ion binding"/>
    <property type="evidence" value="ECO:0007669"/>
    <property type="project" value="InterPro"/>
</dbReference>